<evidence type="ECO:0000259" key="14">
    <source>
        <dbReference type="PROSITE" id="PS51194"/>
    </source>
</evidence>
<feature type="binding site" evidence="12">
    <location>
        <position position="443"/>
    </location>
    <ligand>
        <name>Zn(2+)</name>
        <dbReference type="ChEBI" id="CHEBI:29105"/>
        <label>1</label>
    </ligand>
</feature>
<feature type="binding site" evidence="12">
    <location>
        <position position="452"/>
    </location>
    <ligand>
        <name>Zn(2+)</name>
        <dbReference type="ChEBI" id="CHEBI:29105"/>
        <label>2</label>
    </ligand>
</feature>
<dbReference type="GO" id="GO:1990077">
    <property type="term" value="C:primosome complex"/>
    <property type="evidence" value="ECO:0007669"/>
    <property type="project" value="UniProtKB-UniRule"/>
</dbReference>
<evidence type="ECO:0000256" key="9">
    <source>
        <dbReference type="ARBA" id="ARBA00023125"/>
    </source>
</evidence>
<comment type="function">
    <text evidence="12">Initiates the restart of stalled replication forks, which reloads the replicative helicase on sites other than the origin of replication. Recognizes and binds to abandoned replication forks and remodels them to uncover a helicase loading site. Promotes assembly of the primosome at these replication forks.</text>
</comment>
<dbReference type="GO" id="GO:0006302">
    <property type="term" value="P:double-strand break repair"/>
    <property type="evidence" value="ECO:0007669"/>
    <property type="project" value="InterPro"/>
</dbReference>
<dbReference type="PANTHER" id="PTHR30580">
    <property type="entry name" value="PRIMOSOMAL PROTEIN N"/>
    <property type="match status" value="1"/>
</dbReference>
<dbReference type="SMART" id="SM00487">
    <property type="entry name" value="DEXDc"/>
    <property type="match status" value="1"/>
</dbReference>
<dbReference type="HAMAP" id="MF_00983">
    <property type="entry name" value="PriA"/>
    <property type="match status" value="1"/>
</dbReference>
<dbReference type="EC" id="5.6.2.4" evidence="12"/>
<dbReference type="InterPro" id="IPR005259">
    <property type="entry name" value="PriA"/>
</dbReference>
<dbReference type="EMBL" id="SHAH01000012">
    <property type="protein sequence ID" value="RZO77620.1"/>
    <property type="molecule type" value="Genomic_DNA"/>
</dbReference>
<accession>A0A520S585</accession>
<dbReference type="GO" id="GO:0006310">
    <property type="term" value="P:DNA recombination"/>
    <property type="evidence" value="ECO:0007669"/>
    <property type="project" value="InterPro"/>
</dbReference>
<dbReference type="InterPro" id="IPR041236">
    <property type="entry name" value="PriA_C"/>
</dbReference>
<feature type="binding site" evidence="12">
    <location>
        <position position="449"/>
    </location>
    <ligand>
        <name>Zn(2+)</name>
        <dbReference type="ChEBI" id="CHEBI:29105"/>
        <label>2</label>
    </ligand>
</feature>
<dbReference type="Pfam" id="PF18319">
    <property type="entry name" value="Zn_ribbon_PriA"/>
    <property type="match status" value="1"/>
</dbReference>
<keyword evidence="7 12" id="KW-0862">Zinc</keyword>
<dbReference type="InterPro" id="IPR041222">
    <property type="entry name" value="PriA_3primeBD"/>
</dbReference>
<organism evidence="15 16">
    <name type="scientific">OM182 bacterium</name>
    <dbReference type="NCBI Taxonomy" id="2510334"/>
    <lineage>
        <taxon>Bacteria</taxon>
        <taxon>Pseudomonadati</taxon>
        <taxon>Pseudomonadota</taxon>
        <taxon>Gammaproteobacteria</taxon>
        <taxon>OMG group</taxon>
        <taxon>OM182 clade</taxon>
    </lineage>
</organism>
<comment type="similarity">
    <text evidence="12">Belongs to the helicase family. PriA subfamily.</text>
</comment>
<dbReference type="FunFam" id="3.40.1440.60:FF:000001">
    <property type="entry name" value="Primosomal protein N"/>
    <property type="match status" value="1"/>
</dbReference>
<dbReference type="Gene3D" id="3.40.50.300">
    <property type="entry name" value="P-loop containing nucleotide triphosphate hydrolases"/>
    <property type="match status" value="2"/>
</dbReference>
<keyword evidence="4 12" id="KW-0547">Nucleotide-binding</keyword>
<comment type="catalytic activity">
    <reaction evidence="11 12">
        <text>ATP + H2O = ADP + phosphate + H(+)</text>
        <dbReference type="Rhea" id="RHEA:13065"/>
        <dbReference type="ChEBI" id="CHEBI:15377"/>
        <dbReference type="ChEBI" id="CHEBI:15378"/>
        <dbReference type="ChEBI" id="CHEBI:30616"/>
        <dbReference type="ChEBI" id="CHEBI:43474"/>
        <dbReference type="ChEBI" id="CHEBI:456216"/>
        <dbReference type="EC" id="5.6.2.4"/>
    </reaction>
</comment>
<feature type="domain" description="Helicase C-terminal" evidence="14">
    <location>
        <begin position="464"/>
        <end position="629"/>
    </location>
</feature>
<evidence type="ECO:0000256" key="3">
    <source>
        <dbReference type="ARBA" id="ARBA00022723"/>
    </source>
</evidence>
<dbReference type="SUPFAM" id="SSF52540">
    <property type="entry name" value="P-loop containing nucleoside triphosphate hydrolases"/>
    <property type="match status" value="2"/>
</dbReference>
<dbReference type="InterPro" id="IPR040498">
    <property type="entry name" value="PriA_CRR"/>
</dbReference>
<gene>
    <name evidence="12" type="primary">priA</name>
    <name evidence="15" type="ORF">EVA69_01585</name>
</gene>
<proteinExistence type="inferred from homology"/>
<dbReference type="Pfam" id="PF00270">
    <property type="entry name" value="DEAD"/>
    <property type="match status" value="1"/>
</dbReference>
<dbReference type="SMART" id="SM00490">
    <property type="entry name" value="HELICc"/>
    <property type="match status" value="1"/>
</dbReference>
<dbReference type="GO" id="GO:0003677">
    <property type="term" value="F:DNA binding"/>
    <property type="evidence" value="ECO:0007669"/>
    <property type="project" value="UniProtKB-UniRule"/>
</dbReference>
<evidence type="ECO:0000256" key="5">
    <source>
        <dbReference type="ARBA" id="ARBA00022801"/>
    </source>
</evidence>
<keyword evidence="2 12" id="KW-0235">DNA replication</keyword>
<evidence type="ECO:0000259" key="13">
    <source>
        <dbReference type="PROSITE" id="PS51192"/>
    </source>
</evidence>
<evidence type="ECO:0000256" key="10">
    <source>
        <dbReference type="ARBA" id="ARBA00023235"/>
    </source>
</evidence>
<name>A0A520S585_9GAMM</name>
<dbReference type="NCBIfam" id="TIGR00595">
    <property type="entry name" value="priA"/>
    <property type="match status" value="1"/>
</dbReference>
<dbReference type="InterPro" id="IPR027417">
    <property type="entry name" value="P-loop_NTPase"/>
</dbReference>
<dbReference type="GO" id="GO:0006270">
    <property type="term" value="P:DNA replication initiation"/>
    <property type="evidence" value="ECO:0007669"/>
    <property type="project" value="TreeGrafter"/>
</dbReference>
<evidence type="ECO:0000256" key="2">
    <source>
        <dbReference type="ARBA" id="ARBA00022705"/>
    </source>
</evidence>
<feature type="binding site" evidence="12">
    <location>
        <position position="470"/>
    </location>
    <ligand>
        <name>Zn(2+)</name>
        <dbReference type="ChEBI" id="CHEBI:29105"/>
        <label>2</label>
    </ligand>
</feature>
<evidence type="ECO:0000256" key="11">
    <source>
        <dbReference type="ARBA" id="ARBA00048988"/>
    </source>
</evidence>
<dbReference type="GO" id="GO:0006269">
    <property type="term" value="P:DNA replication, synthesis of primer"/>
    <property type="evidence" value="ECO:0007669"/>
    <property type="project" value="UniProtKB-KW"/>
</dbReference>
<keyword evidence="8 12" id="KW-0067">ATP-binding</keyword>
<dbReference type="Pfam" id="PF18074">
    <property type="entry name" value="PriA_C"/>
    <property type="match status" value="1"/>
</dbReference>
<keyword evidence="1 12" id="KW-0639">Primosome</keyword>
<dbReference type="InterPro" id="IPR014001">
    <property type="entry name" value="Helicase_ATP-bd"/>
</dbReference>
<dbReference type="GO" id="GO:0005524">
    <property type="term" value="F:ATP binding"/>
    <property type="evidence" value="ECO:0007669"/>
    <property type="project" value="UniProtKB-UniRule"/>
</dbReference>
<sequence length="737" mass="81275">MTSTNSVIRVAVPTPLRRAFDYLPIADLPTPKVGTRVRVPFGRREVIAVVIQGTAESALTDKQLKPALEYLETEPVLPDTLFRALIWASEYYQHPVGDVFATAIPKLLRSGAPTLEIREVWRATVAPDPDQLTALRRAPKQQQLHAFIESNGQVSAAQIKQAGYSLSLARQLEHKQLVERAEITAVDSVSLAQTNKPGSAPLRLNSSQQDAVDVINASSEFHCYLLDGVTGSGKTEVYMQAMAKVLDAGAQCLLLVPEIGLTPQNLSRFESRFSCPIVTLHSGMTDRERLRAWRIARSGEAGIVIGTRSAIFTPLASPGLIVIDEEHDSSFKQQDGLRYSARDFGIKRAQLESMPIVLGSATPSLESLNNAIAGRFTHLKLTARAGNASKPRLILSDISASQLDEGISQELLIKIDKHLQQGNQVLLFINRRGFAPVLQCLQCGWASECTNCNARLTVHAKPPVLRCHHCEARAPIPRACPDCQSRNLATLGAGTQKLEAFLKARFTKTPVLRIDRDSTRGKRAFQALFDRINQGESCLLLGTQMLAKGHHFPDVTLVAVLDADIGLFSPDFRGQEHMAQTIVQTAGRAGRAEKPGEVIIQTRHSQHPALVNLVNASYEDYARDLLKERAQSKMPPFAHLALLRIESTFPDRGFNFARDCLTQANALQTDFAAIELIGPLPAPLEKKAGRHRFQLYIKCGSRPILLRYLQQFTQALERVKSPAQTRWSLDVDPLDLI</sequence>
<evidence type="ECO:0000313" key="16">
    <source>
        <dbReference type="Proteomes" id="UP000320404"/>
    </source>
</evidence>
<dbReference type="Gene3D" id="3.40.1440.60">
    <property type="entry name" value="PriA, 3(prime) DNA-binding domain"/>
    <property type="match status" value="1"/>
</dbReference>
<dbReference type="Proteomes" id="UP000320404">
    <property type="component" value="Unassembled WGS sequence"/>
</dbReference>
<evidence type="ECO:0000256" key="4">
    <source>
        <dbReference type="ARBA" id="ARBA00022741"/>
    </source>
</evidence>
<keyword evidence="5 12" id="KW-0378">Hydrolase</keyword>
<comment type="subunit">
    <text evidence="12">Component of the replication restart primosome.</text>
</comment>
<keyword evidence="3 12" id="KW-0479">Metal-binding</keyword>
<evidence type="ECO:0000256" key="12">
    <source>
        <dbReference type="HAMAP-Rule" id="MF_00983"/>
    </source>
</evidence>
<dbReference type="CDD" id="cd17929">
    <property type="entry name" value="DEXHc_priA"/>
    <property type="match status" value="1"/>
</dbReference>
<evidence type="ECO:0000256" key="6">
    <source>
        <dbReference type="ARBA" id="ARBA00022806"/>
    </source>
</evidence>
<dbReference type="GO" id="GO:0043138">
    <property type="term" value="F:3'-5' DNA helicase activity"/>
    <property type="evidence" value="ECO:0007669"/>
    <property type="project" value="UniProtKB-EC"/>
</dbReference>
<feature type="binding site" evidence="12">
    <location>
        <position position="467"/>
    </location>
    <ligand>
        <name>Zn(2+)</name>
        <dbReference type="ChEBI" id="CHEBI:29105"/>
        <label>2</label>
    </ligand>
</feature>
<reference evidence="15 16" key="1">
    <citation type="submission" date="2019-02" db="EMBL/GenBank/DDBJ databases">
        <title>Prokaryotic population dynamics and viral predation in marine succession experiment using metagenomics: the confinement effect.</title>
        <authorList>
            <person name="Haro-Moreno J.M."/>
            <person name="Rodriguez-Valera F."/>
            <person name="Lopez-Perez M."/>
        </authorList>
    </citation>
    <scope>NUCLEOTIDE SEQUENCE [LARGE SCALE GENOMIC DNA]</scope>
    <source>
        <strain evidence="15">MED-G158</strain>
    </source>
</reference>
<protein>
    <recommendedName>
        <fullName evidence="12">Replication restart protein PriA</fullName>
    </recommendedName>
    <alternativeName>
        <fullName evidence="12">ATP-dependent DNA helicase PriA</fullName>
        <ecNumber evidence="12">5.6.2.4</ecNumber>
    </alternativeName>
    <alternativeName>
        <fullName evidence="12">DNA 3'-5' helicase PriA</fullName>
    </alternativeName>
</protein>
<dbReference type="GO" id="GO:0016887">
    <property type="term" value="F:ATP hydrolysis activity"/>
    <property type="evidence" value="ECO:0007669"/>
    <property type="project" value="RHEA"/>
</dbReference>
<feature type="binding site" evidence="12">
    <location>
        <position position="480"/>
    </location>
    <ligand>
        <name>Zn(2+)</name>
        <dbReference type="ChEBI" id="CHEBI:29105"/>
        <label>1</label>
    </ligand>
</feature>
<evidence type="ECO:0000313" key="15">
    <source>
        <dbReference type="EMBL" id="RZO77620.1"/>
    </source>
</evidence>
<comment type="cofactor">
    <cofactor evidence="12">
        <name>Zn(2+)</name>
        <dbReference type="ChEBI" id="CHEBI:29105"/>
    </cofactor>
    <text evidence="12">Binds 2 zinc ions per subunit.</text>
</comment>
<dbReference type="PANTHER" id="PTHR30580:SF0">
    <property type="entry name" value="PRIMOSOMAL PROTEIN N"/>
    <property type="match status" value="1"/>
</dbReference>
<dbReference type="InterPro" id="IPR042115">
    <property type="entry name" value="PriA_3primeBD_sf"/>
</dbReference>
<dbReference type="Pfam" id="PF17764">
    <property type="entry name" value="PriA_3primeBD"/>
    <property type="match status" value="1"/>
</dbReference>
<dbReference type="Pfam" id="PF00271">
    <property type="entry name" value="Helicase_C"/>
    <property type="match status" value="1"/>
</dbReference>
<dbReference type="GO" id="GO:0008270">
    <property type="term" value="F:zinc ion binding"/>
    <property type="evidence" value="ECO:0007669"/>
    <property type="project" value="UniProtKB-UniRule"/>
</dbReference>
<feature type="domain" description="Helicase ATP-binding" evidence="13">
    <location>
        <begin position="215"/>
        <end position="381"/>
    </location>
</feature>
<comment type="catalytic activity">
    <reaction evidence="12">
        <text>Couples ATP hydrolysis with the unwinding of duplex DNA by translocating in the 3'-5' direction.</text>
        <dbReference type="EC" id="5.6.2.4"/>
    </reaction>
</comment>
<dbReference type="InterPro" id="IPR011545">
    <property type="entry name" value="DEAD/DEAH_box_helicase_dom"/>
</dbReference>
<evidence type="ECO:0000256" key="8">
    <source>
        <dbReference type="ARBA" id="ARBA00022840"/>
    </source>
</evidence>
<comment type="caution">
    <text evidence="15">The sequence shown here is derived from an EMBL/GenBank/DDBJ whole genome shotgun (WGS) entry which is preliminary data.</text>
</comment>
<dbReference type="NCBIfam" id="NF004067">
    <property type="entry name" value="PRK05580.1-4"/>
    <property type="match status" value="1"/>
</dbReference>
<dbReference type="PROSITE" id="PS51192">
    <property type="entry name" value="HELICASE_ATP_BIND_1"/>
    <property type="match status" value="1"/>
</dbReference>
<keyword evidence="6 12" id="KW-0347">Helicase</keyword>
<evidence type="ECO:0000256" key="1">
    <source>
        <dbReference type="ARBA" id="ARBA00022515"/>
    </source>
</evidence>
<dbReference type="PROSITE" id="PS51194">
    <property type="entry name" value="HELICASE_CTER"/>
    <property type="match status" value="1"/>
</dbReference>
<feature type="binding site" evidence="12">
    <location>
        <position position="440"/>
    </location>
    <ligand>
        <name>Zn(2+)</name>
        <dbReference type="ChEBI" id="CHEBI:29105"/>
        <label>1</label>
    </ligand>
</feature>
<dbReference type="InterPro" id="IPR001650">
    <property type="entry name" value="Helicase_C-like"/>
</dbReference>
<dbReference type="AlphaFoldDB" id="A0A520S585"/>
<dbReference type="FunFam" id="3.40.50.300:FF:000489">
    <property type="entry name" value="Primosome assembly protein PriA"/>
    <property type="match status" value="1"/>
</dbReference>
<keyword evidence="10 12" id="KW-0413">Isomerase</keyword>
<feature type="binding site" evidence="12">
    <location>
        <position position="483"/>
    </location>
    <ligand>
        <name>Zn(2+)</name>
        <dbReference type="ChEBI" id="CHEBI:29105"/>
        <label>1</label>
    </ligand>
</feature>
<keyword evidence="9 12" id="KW-0238">DNA-binding</keyword>
<evidence type="ECO:0000256" key="7">
    <source>
        <dbReference type="ARBA" id="ARBA00022833"/>
    </source>
</evidence>